<name>A0ABR2DXR9_9ROSI</name>
<keyword evidence="3" id="KW-1185">Reference proteome</keyword>
<organism evidence="2 3">
    <name type="scientific">Hibiscus sabdariffa</name>
    <name type="common">roselle</name>
    <dbReference type="NCBI Taxonomy" id="183260"/>
    <lineage>
        <taxon>Eukaryota</taxon>
        <taxon>Viridiplantae</taxon>
        <taxon>Streptophyta</taxon>
        <taxon>Embryophyta</taxon>
        <taxon>Tracheophyta</taxon>
        <taxon>Spermatophyta</taxon>
        <taxon>Magnoliopsida</taxon>
        <taxon>eudicotyledons</taxon>
        <taxon>Gunneridae</taxon>
        <taxon>Pentapetalae</taxon>
        <taxon>rosids</taxon>
        <taxon>malvids</taxon>
        <taxon>Malvales</taxon>
        <taxon>Malvaceae</taxon>
        <taxon>Malvoideae</taxon>
        <taxon>Hibiscus</taxon>
    </lineage>
</organism>
<dbReference type="InterPro" id="IPR022692">
    <property type="entry name" value="Gemini_AL1_REP_central"/>
</dbReference>
<dbReference type="Pfam" id="PF08283">
    <property type="entry name" value="Gemini_AL1_M"/>
    <property type="match status" value="1"/>
</dbReference>
<evidence type="ECO:0000259" key="1">
    <source>
        <dbReference type="Pfam" id="PF08283"/>
    </source>
</evidence>
<comment type="caution">
    <text evidence="2">The sequence shown here is derived from an EMBL/GenBank/DDBJ whole genome shotgun (WGS) entry which is preliminary data.</text>
</comment>
<feature type="domain" description="Geminivirus AL1 replication-associated protein central" evidence="1">
    <location>
        <begin position="132"/>
        <end position="174"/>
    </location>
</feature>
<evidence type="ECO:0000313" key="2">
    <source>
        <dbReference type="EMBL" id="KAK8548774.1"/>
    </source>
</evidence>
<accession>A0ABR2DXR9</accession>
<dbReference type="EMBL" id="JBBPBM010000021">
    <property type="protein sequence ID" value="KAK8548774.1"/>
    <property type="molecule type" value="Genomic_DNA"/>
</dbReference>
<dbReference type="Proteomes" id="UP001472677">
    <property type="component" value="Unassembled WGS sequence"/>
</dbReference>
<evidence type="ECO:0000313" key="3">
    <source>
        <dbReference type="Proteomes" id="UP001472677"/>
    </source>
</evidence>
<sequence>MWSGGAVSSDWARAGASGVLSLLRSRAAGVVAGLVVVVWLETGATGGEGGGVLYGSAGADGVEGSASTVHYLPPLIDDNDADGAVAPSTGTELSMSHPDCYYTRLSSIAEEDCRDPAFNLNWLSVFRVAFPVSNLSSNMDRIFKPEERVFEPPYQRSSFNNVPTMLNDWEAENIKDIFIVFNERRPVNGRGLNKDRLT</sequence>
<protein>
    <recommendedName>
        <fullName evidence="1">Geminivirus AL1 replication-associated protein central domain-containing protein</fullName>
    </recommendedName>
</protein>
<proteinExistence type="predicted"/>
<gene>
    <name evidence="2" type="ORF">V6N12_061680</name>
</gene>
<reference evidence="2 3" key="1">
    <citation type="journal article" date="2024" name="G3 (Bethesda)">
        <title>Genome assembly of Hibiscus sabdariffa L. provides insights into metabolisms of medicinal natural products.</title>
        <authorList>
            <person name="Kim T."/>
        </authorList>
    </citation>
    <scope>NUCLEOTIDE SEQUENCE [LARGE SCALE GENOMIC DNA]</scope>
    <source>
        <strain evidence="2">TK-2024</strain>
        <tissue evidence="2">Old leaves</tissue>
    </source>
</reference>